<name>A0A2T2YHY8_9BACT</name>
<feature type="transmembrane region" description="Helical" evidence="1">
    <location>
        <begin position="6"/>
        <end position="23"/>
    </location>
</feature>
<dbReference type="Proteomes" id="UP000240357">
    <property type="component" value="Unassembled WGS sequence"/>
</dbReference>
<feature type="transmembrane region" description="Helical" evidence="1">
    <location>
        <begin position="88"/>
        <end position="116"/>
    </location>
</feature>
<feature type="transmembrane region" description="Helical" evidence="1">
    <location>
        <begin position="56"/>
        <end position="76"/>
    </location>
</feature>
<keyword evidence="1" id="KW-0812">Transmembrane</keyword>
<dbReference type="EMBL" id="PYFT01000001">
    <property type="protein sequence ID" value="PSR55088.1"/>
    <property type="molecule type" value="Genomic_DNA"/>
</dbReference>
<keyword evidence="3" id="KW-1185">Reference proteome</keyword>
<feature type="transmembrane region" description="Helical" evidence="1">
    <location>
        <begin position="30"/>
        <end position="50"/>
    </location>
</feature>
<gene>
    <name evidence="2" type="ORF">AHMF7605_17045</name>
</gene>
<organism evidence="2 3">
    <name type="scientific">Adhaeribacter arboris</name>
    <dbReference type="NCBI Taxonomy" id="2072846"/>
    <lineage>
        <taxon>Bacteria</taxon>
        <taxon>Pseudomonadati</taxon>
        <taxon>Bacteroidota</taxon>
        <taxon>Cytophagia</taxon>
        <taxon>Cytophagales</taxon>
        <taxon>Hymenobacteraceae</taxon>
        <taxon>Adhaeribacter</taxon>
    </lineage>
</organism>
<evidence type="ECO:0000313" key="2">
    <source>
        <dbReference type="EMBL" id="PSR55088.1"/>
    </source>
</evidence>
<dbReference type="AlphaFoldDB" id="A0A2T2YHY8"/>
<keyword evidence="1" id="KW-0472">Membrane</keyword>
<keyword evidence="1" id="KW-1133">Transmembrane helix</keyword>
<accession>A0A2T2YHY8</accession>
<evidence type="ECO:0000256" key="1">
    <source>
        <dbReference type="SAM" id="Phobius"/>
    </source>
</evidence>
<sequence length="134" mass="15278">MKAFIIFPTICVFIVTLTFLILNGLSRVRIIFWSTLMTAIWGGFMAWLSFEVFTFLYYSNFLGVLVCIPCLTYLSNRLFPDNSNKRMVWMRLVGLGVLSTVVTIATAGFLILVSFINNPMDPPMNKQQTENQSD</sequence>
<comment type="caution">
    <text evidence="2">The sequence shown here is derived from an EMBL/GenBank/DDBJ whole genome shotgun (WGS) entry which is preliminary data.</text>
</comment>
<reference evidence="2 3" key="1">
    <citation type="submission" date="2018-03" db="EMBL/GenBank/DDBJ databases">
        <title>Adhaeribacter sp. HMF7605 Genome sequencing and assembly.</title>
        <authorList>
            <person name="Kang H."/>
            <person name="Kang J."/>
            <person name="Cha I."/>
            <person name="Kim H."/>
            <person name="Joh K."/>
        </authorList>
    </citation>
    <scope>NUCLEOTIDE SEQUENCE [LARGE SCALE GENOMIC DNA]</scope>
    <source>
        <strain evidence="2 3">HMF7605</strain>
    </source>
</reference>
<proteinExistence type="predicted"/>
<evidence type="ECO:0000313" key="3">
    <source>
        <dbReference type="Proteomes" id="UP000240357"/>
    </source>
</evidence>
<protein>
    <submittedName>
        <fullName evidence="2">Uncharacterized protein</fullName>
    </submittedName>
</protein>